<proteinExistence type="inferred from homology"/>
<dbReference type="AlphaFoldDB" id="A0A0C3S6G5"/>
<dbReference type="EMBL" id="KN840586">
    <property type="protein sequence ID" value="KIP04115.1"/>
    <property type="molecule type" value="Genomic_DNA"/>
</dbReference>
<sequence>MATKTILVLGATGKQGASLVAALRPADANAHEFQLLALTRSPTSPAARRLASQPHVKVVEGNLDAPASLRKVFDDAGGRGSIWGVFVVLAFPGLGANADGEERQGILVADLALEYGVSAFIFSSVERGGESYDDKLTLDRAAKVKIERHVRSLGEQGLRWTILRPAFFMENFDGTIGSVTATVLRCGLKPTTKLQLIAADDIGRVAAAVFKSPDANASKILVLTGDILTASEQDAAYVRATGKHLPSVPTFLGKTLLAINGATKGLCMRLDDPRGYDAHLADARAAYPGFTSFEEWAKARRRSTKRDKSWNGVTAAKLATGRQ</sequence>
<dbReference type="HOGENOM" id="CLU_007383_8_4_1"/>
<feature type="domain" description="NmrA-like" evidence="3">
    <location>
        <begin position="3"/>
        <end position="247"/>
    </location>
</feature>
<evidence type="ECO:0000313" key="4">
    <source>
        <dbReference type="EMBL" id="KIP04115.1"/>
    </source>
</evidence>
<dbReference type="InterPro" id="IPR008030">
    <property type="entry name" value="NmrA-like"/>
</dbReference>
<evidence type="ECO:0000313" key="5">
    <source>
        <dbReference type="Proteomes" id="UP000053257"/>
    </source>
</evidence>
<dbReference type="Proteomes" id="UP000053257">
    <property type="component" value="Unassembled WGS sequence"/>
</dbReference>
<name>A0A0C3S6G5_PHLG1</name>
<dbReference type="Gene3D" id="3.40.50.720">
    <property type="entry name" value="NAD(P)-binding Rossmann-like Domain"/>
    <property type="match status" value="1"/>
</dbReference>
<dbReference type="PANTHER" id="PTHR42748">
    <property type="entry name" value="NITROGEN METABOLITE REPRESSION PROTEIN NMRA FAMILY MEMBER"/>
    <property type="match status" value="1"/>
</dbReference>
<dbReference type="SUPFAM" id="SSF51735">
    <property type="entry name" value="NAD(P)-binding Rossmann-fold domains"/>
    <property type="match status" value="1"/>
</dbReference>
<evidence type="ECO:0000256" key="2">
    <source>
        <dbReference type="ARBA" id="ARBA00022857"/>
    </source>
</evidence>
<comment type="similarity">
    <text evidence="1">Belongs to the NmrA-type oxidoreductase family.</text>
</comment>
<evidence type="ECO:0000256" key="1">
    <source>
        <dbReference type="ARBA" id="ARBA00006328"/>
    </source>
</evidence>
<dbReference type="Pfam" id="PF05368">
    <property type="entry name" value="NmrA"/>
    <property type="match status" value="1"/>
</dbReference>
<dbReference type="Gene3D" id="3.90.25.10">
    <property type="entry name" value="UDP-galactose 4-epimerase, domain 1"/>
    <property type="match status" value="1"/>
</dbReference>
<keyword evidence="5" id="KW-1185">Reference proteome</keyword>
<accession>A0A0C3S6G5</accession>
<dbReference type="PANTHER" id="PTHR42748:SF7">
    <property type="entry name" value="NMRA LIKE REDOX SENSOR 1-RELATED"/>
    <property type="match status" value="1"/>
</dbReference>
<reference evidence="4 5" key="1">
    <citation type="journal article" date="2014" name="PLoS Genet.">
        <title>Analysis of the Phlebiopsis gigantea genome, transcriptome and secretome provides insight into its pioneer colonization strategies of wood.</title>
        <authorList>
            <person name="Hori C."/>
            <person name="Ishida T."/>
            <person name="Igarashi K."/>
            <person name="Samejima M."/>
            <person name="Suzuki H."/>
            <person name="Master E."/>
            <person name="Ferreira P."/>
            <person name="Ruiz-Duenas F.J."/>
            <person name="Held B."/>
            <person name="Canessa P."/>
            <person name="Larrondo L.F."/>
            <person name="Schmoll M."/>
            <person name="Druzhinina I.S."/>
            <person name="Kubicek C.P."/>
            <person name="Gaskell J.A."/>
            <person name="Kersten P."/>
            <person name="St John F."/>
            <person name="Glasner J."/>
            <person name="Sabat G."/>
            <person name="Splinter BonDurant S."/>
            <person name="Syed K."/>
            <person name="Yadav J."/>
            <person name="Mgbeahuruike A.C."/>
            <person name="Kovalchuk A."/>
            <person name="Asiegbu F.O."/>
            <person name="Lackner G."/>
            <person name="Hoffmeister D."/>
            <person name="Rencoret J."/>
            <person name="Gutierrez A."/>
            <person name="Sun H."/>
            <person name="Lindquist E."/>
            <person name="Barry K."/>
            <person name="Riley R."/>
            <person name="Grigoriev I.V."/>
            <person name="Henrissat B."/>
            <person name="Kues U."/>
            <person name="Berka R.M."/>
            <person name="Martinez A.T."/>
            <person name="Covert S.F."/>
            <person name="Blanchette R.A."/>
            <person name="Cullen D."/>
        </authorList>
    </citation>
    <scope>NUCLEOTIDE SEQUENCE [LARGE SCALE GENOMIC DNA]</scope>
    <source>
        <strain evidence="4 5">11061_1 CR5-6</strain>
    </source>
</reference>
<dbReference type="OrthoDB" id="9997102at2759"/>
<dbReference type="InterPro" id="IPR036291">
    <property type="entry name" value="NAD(P)-bd_dom_sf"/>
</dbReference>
<dbReference type="InterPro" id="IPR051164">
    <property type="entry name" value="NmrA-like_oxidored"/>
</dbReference>
<dbReference type="STRING" id="745531.A0A0C3S6G5"/>
<organism evidence="4 5">
    <name type="scientific">Phlebiopsis gigantea (strain 11061_1 CR5-6)</name>
    <name type="common">White-rot fungus</name>
    <name type="synonym">Peniophora gigantea</name>
    <dbReference type="NCBI Taxonomy" id="745531"/>
    <lineage>
        <taxon>Eukaryota</taxon>
        <taxon>Fungi</taxon>
        <taxon>Dikarya</taxon>
        <taxon>Basidiomycota</taxon>
        <taxon>Agaricomycotina</taxon>
        <taxon>Agaricomycetes</taxon>
        <taxon>Polyporales</taxon>
        <taxon>Phanerochaetaceae</taxon>
        <taxon>Phlebiopsis</taxon>
    </lineage>
</organism>
<dbReference type="GO" id="GO:0005634">
    <property type="term" value="C:nucleus"/>
    <property type="evidence" value="ECO:0007669"/>
    <property type="project" value="TreeGrafter"/>
</dbReference>
<gene>
    <name evidence="4" type="ORF">PHLGIDRAFT_76496</name>
</gene>
<keyword evidence="2" id="KW-0521">NADP</keyword>
<protein>
    <recommendedName>
        <fullName evidence="3">NmrA-like domain-containing protein</fullName>
    </recommendedName>
</protein>
<evidence type="ECO:0000259" key="3">
    <source>
        <dbReference type="Pfam" id="PF05368"/>
    </source>
</evidence>